<dbReference type="PROSITE" id="PS50160">
    <property type="entry name" value="DNA_LIGASE_A3"/>
    <property type="match status" value="1"/>
</dbReference>
<dbReference type="SMART" id="SM00849">
    <property type="entry name" value="Lactamase_B"/>
    <property type="match status" value="1"/>
</dbReference>
<evidence type="ECO:0000256" key="10">
    <source>
        <dbReference type="SAM" id="Coils"/>
    </source>
</evidence>
<dbReference type="Gene3D" id="3.60.15.10">
    <property type="entry name" value="Ribonuclease Z/Hydroxyacylglutathione hydrolase-like"/>
    <property type="match status" value="1"/>
</dbReference>
<dbReference type="InterPro" id="IPR012308">
    <property type="entry name" value="DNA_ligase_ATP-dep_N"/>
</dbReference>
<dbReference type="Gene3D" id="2.40.50.140">
    <property type="entry name" value="Nucleic acid-binding proteins"/>
    <property type="match status" value="1"/>
</dbReference>
<feature type="coiled-coil region" evidence="10">
    <location>
        <begin position="168"/>
        <end position="216"/>
    </location>
</feature>
<dbReference type="CDD" id="cd07969">
    <property type="entry name" value="OBF_DNA_ligase_I"/>
    <property type="match status" value="1"/>
</dbReference>
<keyword evidence="14" id="KW-1185">Reference proteome</keyword>
<sequence length="1907" mass="200417">MATLCTVLAPQACQLARSSRVRKATIATGPLTYKRPRLKAHSRGKPLIAAATGQAGERAADAASLAPPPGAGAAPPPAPVPVSFVVPHCKLAFGEGLRLLDSAVQLPPGEHSFKLVITRADGSVHWEEGGDRRLCVPELAAGAAARPLLHATCWRFGDTGATGVEVDRQQLQAVADAAAARVADLTRRRAELAAQLEHLEAEVVESEARIAAAAADAERVASVELQRHLGHGLQRQERMEAAAAAAELRAQCRGTGAAAAAAPPALAPLLLSGVGAGFAAGTTRVTSLADGSVQFAFATTIDVDAPQASALELAKGRLAAQLPVATAAALERRLHGMDRISAAATAAATPAGPRKLKFVSAAVPAAGLAGGGGQRRLAARVSLLRREVAAGAAQAADLSSDFELLLQLGSGGGSGGGSKGGGAGKPPRRRARVFNGVEAGAAAAAAGAATLARPTDVDEPASSGSAAAIPAPAAQSAKPRLGAVQVAAPAALDVTSRASFPAAAAWVAAEAVCSAADLAWTFGRSALPAAARPAADAIFWMAAAAAASYALLASVNAAHKLIPGCGFLVDGFLPKHAAHPSVKAYFLSHAHSDHYTGLKDDWQRGPIYCSEVTARLIAHMLGVQRRLLVPLQLDTPTTIQGVEVTLVDANHCPGAVQFLFRLPSGARYIHTGDMRFSPALLHNPHLRRFRGCDALFLDTTYCRKRHVFPPQEESIEYVASTVRRLLHEDAAPRAAGHGAQQGQQQAQQAQQGEDTEGDGSDGEGEQGHLPRESSERRLDSEPQRQQDVQQEQQGQEQQQEGEDSDGPASSQGGDAAAAAAPACLRGRFRRLVLVATYGIGKERLLTAVHDRCGVQLCVADKKHAVMQKLDLPGYDPAQLFTTDAAATAVHVVQWGFLGETWPYFRPNFTKMEEYRQRWGAEEVVGFVPTGWLYEMKKQTFSVRRKGACSVHLVPYSEHSSWSELQEYVRFLRPQQVIPTVGVDGADADRARERMQKEFRLLVDETASKAKFLGLFQRGGSSGGGGDCSGGGVGAAGGAAGGGAGGAGKEAAVPADAMALPLDKYQPEACACWAPGEPAPYLHLARALELMDGTTKRLHISDVLTNCFRSLVALRPRGELAAAAYLACGRIAPDYEPGAELNVGGSTVASAIMEATGASKEHISELYKRLGDLGDVAQALKRGQALLARPAPLTLPGVLATLRQIAAEKGQGSKGRRQRLVLSLLRACRESETKFIVRTLVQALRVGASWRTVIPALGKAAVLHRAAVPPADGQALPKAQLDAAAAAATAAFHVCPNMPQLINCLLDHPPEEWQVRCPLMPGVPIKPMLAKPCEGTPDALRQLKGAPFVAEWKYDGVRAQVHLDAAAPPQQQVAIFSRNSEDKTAAFPDVAQHALAAMAGGATSAIIDAEVVAVELGEDGSISRLRAFQELAGRQKVEVVASSVKVPVCIFAFDLLYRDGQSLAGLPLAERRSQLRQAFPATRPGRFVLAQGQEYPGGGAAANDGGRVAPGAAGERLAEAPGGAQQQEGQHSGDIGEDVAAAADAAQAGQGSAALAGRAWEAGEAGGAAAAGDSALEERLQESLLEAFAAGAEGLVLKSLTSPYEPSRRSDHWLKLKRDYIAGMSDSLDLVPIGAWWGNGRKAGWFSPFLLACYDPESEELQSVCRVMSGFSDAFYREATERLGATVIEGPRQYYRTGEQPSVWFDAQEVWEIRGADLTISPLHKAAVGRVQEDRGISLRFPRFLRIRDDKAPEDATTAEQVAQLFHSQTRKADTAGQRLAQKRAALAPPGEAPRPPSAVTNVPGDRVSSSQINADLSKAVSAATGKPEAYVMVSFEPGKAMIFGGTEEPCAYGELISIGAIGGEKNKKISTALAEVVQRHLGVPSSRFYIKFYDVSRSDFGWSGTTF</sequence>
<protein>
    <submittedName>
        <fullName evidence="13">DNA ligase</fullName>
    </submittedName>
</protein>
<dbReference type="Gene3D" id="3.30.429.10">
    <property type="entry name" value="Macrophage Migration Inhibitory Factor"/>
    <property type="match status" value="1"/>
</dbReference>
<feature type="region of interest" description="Disordered" evidence="11">
    <location>
        <begin position="1783"/>
        <end position="1807"/>
    </location>
</feature>
<keyword evidence="10" id="KW-0175">Coiled coil</keyword>
<dbReference type="SUPFAM" id="SSF55331">
    <property type="entry name" value="Tautomerase/MIF"/>
    <property type="match status" value="1"/>
</dbReference>
<evidence type="ECO:0000259" key="12">
    <source>
        <dbReference type="PROSITE" id="PS50160"/>
    </source>
</evidence>
<comment type="similarity">
    <text evidence="2">Belongs to the ATP-dependent DNA ligase family.</text>
</comment>
<dbReference type="GO" id="GO:0006273">
    <property type="term" value="P:lagging strand elongation"/>
    <property type="evidence" value="ECO:0007669"/>
    <property type="project" value="TreeGrafter"/>
</dbReference>
<dbReference type="OrthoDB" id="206088at2759"/>
<dbReference type="Gene3D" id="3.40.50.12650">
    <property type="match status" value="1"/>
</dbReference>
<dbReference type="InterPro" id="IPR036866">
    <property type="entry name" value="RibonucZ/Hydroxyglut_hydro"/>
</dbReference>
<evidence type="ECO:0000313" key="13">
    <source>
        <dbReference type="EMBL" id="PSC70071.1"/>
    </source>
</evidence>
<dbReference type="Pfam" id="PF01068">
    <property type="entry name" value="DNA_ligase_A_M"/>
    <property type="match status" value="2"/>
</dbReference>
<dbReference type="InterPro" id="IPR012310">
    <property type="entry name" value="DNA_ligase_ATP-dep_cent"/>
</dbReference>
<evidence type="ECO:0000256" key="3">
    <source>
        <dbReference type="ARBA" id="ARBA00022598"/>
    </source>
</evidence>
<dbReference type="Gene3D" id="3.30.1490.70">
    <property type="match status" value="1"/>
</dbReference>
<dbReference type="InterPro" id="IPR016059">
    <property type="entry name" value="DNA_ligase_ATP-dep_CS"/>
</dbReference>
<dbReference type="InterPro" id="IPR001279">
    <property type="entry name" value="Metallo-B-lactamas"/>
</dbReference>
<dbReference type="GO" id="GO:0006281">
    <property type="term" value="P:DNA repair"/>
    <property type="evidence" value="ECO:0007669"/>
    <property type="project" value="UniProtKB-KW"/>
</dbReference>
<evidence type="ECO:0000256" key="5">
    <source>
        <dbReference type="ARBA" id="ARBA00022741"/>
    </source>
</evidence>
<dbReference type="SUPFAM" id="SSF117018">
    <property type="entry name" value="ATP-dependent DNA ligase DNA-binding domain"/>
    <property type="match status" value="1"/>
</dbReference>
<evidence type="ECO:0000313" key="14">
    <source>
        <dbReference type="Proteomes" id="UP000239649"/>
    </source>
</evidence>
<dbReference type="PANTHER" id="PTHR45674:SF9">
    <property type="entry name" value="DNA LIGASE 3"/>
    <property type="match status" value="1"/>
</dbReference>
<evidence type="ECO:0000256" key="6">
    <source>
        <dbReference type="ARBA" id="ARBA00022763"/>
    </source>
</evidence>
<dbReference type="Pfam" id="PF12706">
    <property type="entry name" value="Lactamase_B_2"/>
    <property type="match status" value="1"/>
</dbReference>
<reference evidence="13 14" key="1">
    <citation type="journal article" date="2018" name="Plant J.">
        <title>Genome sequences of Chlorella sorokiniana UTEX 1602 and Micractinium conductrix SAG 241.80: implications to maltose excretion by a green alga.</title>
        <authorList>
            <person name="Arriola M.B."/>
            <person name="Velmurugan N."/>
            <person name="Zhang Y."/>
            <person name="Plunkett M.H."/>
            <person name="Hondzo H."/>
            <person name="Barney B.M."/>
        </authorList>
    </citation>
    <scope>NUCLEOTIDE SEQUENCE [LARGE SCALE GENOMIC DNA]</scope>
    <source>
        <strain evidence="13 14">SAG 241.80</strain>
    </source>
</reference>
<keyword evidence="3 13" id="KW-0436">Ligase</keyword>
<dbReference type="PROSITE" id="PS01158">
    <property type="entry name" value="MIF"/>
    <property type="match status" value="1"/>
</dbReference>
<dbReference type="InterPro" id="IPR050191">
    <property type="entry name" value="ATP-dep_DNA_ligase"/>
</dbReference>
<dbReference type="Pfam" id="PF01187">
    <property type="entry name" value="MIF"/>
    <property type="match status" value="1"/>
</dbReference>
<dbReference type="CDD" id="cd16273">
    <property type="entry name" value="SNM1A-1C-like_MBL-fold"/>
    <property type="match status" value="1"/>
</dbReference>
<dbReference type="InterPro" id="IPR011084">
    <property type="entry name" value="DRMBL"/>
</dbReference>
<comment type="similarity">
    <text evidence="1">Belongs to the MIF family.</text>
</comment>
<dbReference type="GO" id="GO:0005524">
    <property type="term" value="F:ATP binding"/>
    <property type="evidence" value="ECO:0007669"/>
    <property type="project" value="UniProtKB-KW"/>
</dbReference>
<dbReference type="SUPFAM" id="SSF56091">
    <property type="entry name" value="DNA ligase/mRNA capping enzyme, catalytic domain"/>
    <property type="match status" value="2"/>
</dbReference>
<dbReference type="EMBL" id="LHPF02000022">
    <property type="protein sequence ID" value="PSC70071.1"/>
    <property type="molecule type" value="Genomic_DNA"/>
</dbReference>
<keyword evidence="4" id="KW-0235">DNA replication</keyword>
<dbReference type="InterPro" id="IPR019829">
    <property type="entry name" value="Macrophage_inhib_fac_CS"/>
</dbReference>
<accession>A0A2P6V7L2</accession>
<dbReference type="Proteomes" id="UP000239649">
    <property type="component" value="Unassembled WGS sequence"/>
</dbReference>
<dbReference type="FunFam" id="2.40.50.140:FF:000220">
    <property type="entry name" value="DNA ligase"/>
    <property type="match status" value="1"/>
</dbReference>
<keyword evidence="5" id="KW-0547">Nucleotide-binding</keyword>
<dbReference type="InterPro" id="IPR036599">
    <property type="entry name" value="DNA_ligase_N_sf"/>
</dbReference>
<keyword evidence="6" id="KW-0227">DNA damage</keyword>
<dbReference type="SUPFAM" id="SSF56281">
    <property type="entry name" value="Metallo-hydrolase/oxidoreductase"/>
    <property type="match status" value="2"/>
</dbReference>
<dbReference type="Pfam" id="PF04679">
    <property type="entry name" value="DNA_ligase_A_C"/>
    <property type="match status" value="1"/>
</dbReference>
<keyword evidence="8" id="KW-0234">DNA repair</keyword>
<dbReference type="Pfam" id="PF07522">
    <property type="entry name" value="DRMBL"/>
    <property type="match status" value="1"/>
</dbReference>
<dbReference type="GO" id="GO:0006310">
    <property type="term" value="P:DNA recombination"/>
    <property type="evidence" value="ECO:0007669"/>
    <property type="project" value="InterPro"/>
</dbReference>
<feature type="compositionally biased region" description="Low complexity" evidence="11">
    <location>
        <begin position="785"/>
        <end position="798"/>
    </location>
</feature>
<dbReference type="InterPro" id="IPR001398">
    <property type="entry name" value="Macrophage_inhib_fac"/>
</dbReference>
<evidence type="ECO:0000256" key="4">
    <source>
        <dbReference type="ARBA" id="ARBA00022705"/>
    </source>
</evidence>
<dbReference type="STRING" id="554055.A0A2P6V7L2"/>
<evidence type="ECO:0000256" key="1">
    <source>
        <dbReference type="ARBA" id="ARBA00005851"/>
    </source>
</evidence>
<feature type="compositionally biased region" description="Low complexity" evidence="11">
    <location>
        <begin position="734"/>
        <end position="752"/>
    </location>
</feature>
<evidence type="ECO:0000256" key="11">
    <source>
        <dbReference type="SAM" id="MobiDB-lite"/>
    </source>
</evidence>
<gene>
    <name evidence="13" type="ORF">C2E20_6507</name>
</gene>
<dbReference type="InterPro" id="IPR012340">
    <property type="entry name" value="NA-bd_OB-fold"/>
</dbReference>
<evidence type="ECO:0000256" key="7">
    <source>
        <dbReference type="ARBA" id="ARBA00022840"/>
    </source>
</evidence>
<dbReference type="InterPro" id="IPR014347">
    <property type="entry name" value="Tautomerase/MIF_sf"/>
</dbReference>
<feature type="compositionally biased region" description="Low complexity" evidence="11">
    <location>
        <begin position="806"/>
        <end position="817"/>
    </location>
</feature>
<organism evidence="13 14">
    <name type="scientific">Micractinium conductrix</name>
    <dbReference type="NCBI Taxonomy" id="554055"/>
    <lineage>
        <taxon>Eukaryota</taxon>
        <taxon>Viridiplantae</taxon>
        <taxon>Chlorophyta</taxon>
        <taxon>core chlorophytes</taxon>
        <taxon>Trebouxiophyceae</taxon>
        <taxon>Chlorellales</taxon>
        <taxon>Chlorellaceae</taxon>
        <taxon>Chlorella clade</taxon>
        <taxon>Micractinium</taxon>
    </lineage>
</organism>
<evidence type="ECO:0000256" key="9">
    <source>
        <dbReference type="ARBA" id="ARBA00023242"/>
    </source>
</evidence>
<keyword evidence="9" id="KW-0539">Nucleus</keyword>
<feature type="region of interest" description="Disordered" evidence="11">
    <location>
        <begin position="733"/>
        <end position="817"/>
    </location>
</feature>
<keyword evidence="7" id="KW-0067">ATP-binding</keyword>
<dbReference type="GO" id="GO:0003677">
    <property type="term" value="F:DNA binding"/>
    <property type="evidence" value="ECO:0007669"/>
    <property type="project" value="InterPro"/>
</dbReference>
<evidence type="ECO:0000256" key="2">
    <source>
        <dbReference type="ARBA" id="ARBA00007572"/>
    </source>
</evidence>
<evidence type="ECO:0000256" key="8">
    <source>
        <dbReference type="ARBA" id="ARBA00023204"/>
    </source>
</evidence>
<dbReference type="InterPro" id="IPR012309">
    <property type="entry name" value="DNA_ligase_ATP-dep_C"/>
</dbReference>
<dbReference type="Gene3D" id="3.30.470.30">
    <property type="entry name" value="DNA ligase/mRNA capping enzyme"/>
    <property type="match status" value="1"/>
</dbReference>
<dbReference type="GO" id="GO:0003910">
    <property type="term" value="F:DNA ligase (ATP) activity"/>
    <property type="evidence" value="ECO:0007669"/>
    <property type="project" value="InterPro"/>
</dbReference>
<dbReference type="Gene3D" id="1.10.3260.10">
    <property type="entry name" value="DNA ligase, ATP-dependent, N-terminal domain"/>
    <property type="match status" value="1"/>
</dbReference>
<dbReference type="PROSITE" id="PS00333">
    <property type="entry name" value="DNA_LIGASE_A2"/>
    <property type="match status" value="1"/>
</dbReference>
<feature type="compositionally biased region" description="Basic and acidic residues" evidence="11">
    <location>
        <begin position="765"/>
        <end position="784"/>
    </location>
</feature>
<dbReference type="Pfam" id="PF04675">
    <property type="entry name" value="DNA_ligase_A_N"/>
    <property type="match status" value="1"/>
</dbReference>
<proteinExistence type="inferred from homology"/>
<comment type="caution">
    <text evidence="13">The sequence shown here is derived from an EMBL/GenBank/DDBJ whole genome shotgun (WGS) entry which is preliminary data.</text>
</comment>
<feature type="compositionally biased region" description="Acidic residues" evidence="11">
    <location>
        <begin position="753"/>
        <end position="764"/>
    </location>
</feature>
<feature type="domain" description="ATP-dependent DNA ligase family profile" evidence="12">
    <location>
        <begin position="1440"/>
        <end position="1654"/>
    </location>
</feature>
<dbReference type="PROSITE" id="PS00697">
    <property type="entry name" value="DNA_LIGASE_A1"/>
    <property type="match status" value="1"/>
</dbReference>
<name>A0A2P6V7L2_9CHLO</name>
<dbReference type="PANTHER" id="PTHR45674">
    <property type="entry name" value="DNA LIGASE 1/3 FAMILY MEMBER"/>
    <property type="match status" value="1"/>
</dbReference>
<dbReference type="CDD" id="cd07900">
    <property type="entry name" value="Adenylation_DNA_ligase_I_Euk"/>
    <property type="match status" value="1"/>
</dbReference>
<dbReference type="SUPFAM" id="SSF50249">
    <property type="entry name" value="Nucleic acid-binding proteins"/>
    <property type="match status" value="1"/>
</dbReference>